<keyword evidence="8 11" id="KW-1133">Transmembrane helix</keyword>
<protein>
    <submittedName>
        <fullName evidence="12">Zinc transporter</fullName>
    </submittedName>
</protein>
<evidence type="ECO:0000256" key="2">
    <source>
        <dbReference type="ARBA" id="ARBA00009765"/>
    </source>
</evidence>
<dbReference type="CDD" id="cd12833">
    <property type="entry name" value="ZntB-like_1"/>
    <property type="match status" value="1"/>
</dbReference>
<evidence type="ECO:0000256" key="11">
    <source>
        <dbReference type="SAM" id="Phobius"/>
    </source>
</evidence>
<dbReference type="GO" id="GO:0000287">
    <property type="term" value="F:magnesium ion binding"/>
    <property type="evidence" value="ECO:0007669"/>
    <property type="project" value="TreeGrafter"/>
</dbReference>
<keyword evidence="3" id="KW-0813">Transport</keyword>
<evidence type="ECO:0000256" key="7">
    <source>
        <dbReference type="ARBA" id="ARBA00022833"/>
    </source>
</evidence>
<dbReference type="EMBL" id="JACIEJ010000006">
    <property type="protein sequence ID" value="MBB3986308.1"/>
    <property type="molecule type" value="Genomic_DNA"/>
</dbReference>
<dbReference type="InterPro" id="IPR045863">
    <property type="entry name" value="CorA_TM1_TM2"/>
</dbReference>
<evidence type="ECO:0000256" key="6">
    <source>
        <dbReference type="ARBA" id="ARBA00022692"/>
    </source>
</evidence>
<evidence type="ECO:0000313" key="12">
    <source>
        <dbReference type="EMBL" id="MBB3986308.1"/>
    </source>
</evidence>
<gene>
    <name evidence="12" type="ORF">GGQ68_002647</name>
</gene>
<dbReference type="Gene3D" id="3.30.460.20">
    <property type="entry name" value="CorA soluble domain-like"/>
    <property type="match status" value="1"/>
</dbReference>
<comment type="similarity">
    <text evidence="2">Belongs to the CorA metal ion transporter (MIT) (TC 1.A.35) family.</text>
</comment>
<proteinExistence type="inferred from homology"/>
<name>A0A7W6DUE8_9RHOB</name>
<keyword evidence="7" id="KW-0862">Zinc</keyword>
<evidence type="ECO:0000313" key="13">
    <source>
        <dbReference type="Proteomes" id="UP000541426"/>
    </source>
</evidence>
<keyword evidence="4" id="KW-1003">Cell membrane</keyword>
<evidence type="ECO:0000256" key="4">
    <source>
        <dbReference type="ARBA" id="ARBA00022475"/>
    </source>
</evidence>
<evidence type="ECO:0000256" key="3">
    <source>
        <dbReference type="ARBA" id="ARBA00022448"/>
    </source>
</evidence>
<evidence type="ECO:0000256" key="9">
    <source>
        <dbReference type="ARBA" id="ARBA00023065"/>
    </source>
</evidence>
<dbReference type="Pfam" id="PF01544">
    <property type="entry name" value="CorA"/>
    <property type="match status" value="1"/>
</dbReference>
<keyword evidence="5" id="KW-0997">Cell inner membrane</keyword>
<dbReference type="PANTHER" id="PTHR46494">
    <property type="entry name" value="CORA FAMILY METAL ION TRANSPORTER (EUROFUNG)"/>
    <property type="match status" value="1"/>
</dbReference>
<dbReference type="AlphaFoldDB" id="A0A7W6DUE8"/>
<evidence type="ECO:0000256" key="5">
    <source>
        <dbReference type="ARBA" id="ARBA00022519"/>
    </source>
</evidence>
<dbReference type="GO" id="GO:0005886">
    <property type="term" value="C:plasma membrane"/>
    <property type="evidence" value="ECO:0007669"/>
    <property type="project" value="UniProtKB-SubCell"/>
</dbReference>
<dbReference type="SUPFAM" id="SSF143865">
    <property type="entry name" value="CorA soluble domain-like"/>
    <property type="match status" value="1"/>
</dbReference>
<dbReference type="PANTHER" id="PTHR46494:SF3">
    <property type="entry name" value="ZINC TRANSPORT PROTEIN ZNTB"/>
    <property type="match status" value="1"/>
</dbReference>
<accession>A0A7W6DUE8</accession>
<keyword evidence="10 11" id="KW-0472">Membrane</keyword>
<keyword evidence="6 11" id="KW-0812">Transmembrane</keyword>
<dbReference type="InterPro" id="IPR045861">
    <property type="entry name" value="CorA_cytoplasmic_dom"/>
</dbReference>
<dbReference type="GO" id="GO:0015095">
    <property type="term" value="F:magnesium ion transmembrane transporter activity"/>
    <property type="evidence" value="ECO:0007669"/>
    <property type="project" value="TreeGrafter"/>
</dbReference>
<organism evidence="12 13">
    <name type="scientific">Sagittula marina</name>
    <dbReference type="NCBI Taxonomy" id="943940"/>
    <lineage>
        <taxon>Bacteria</taxon>
        <taxon>Pseudomonadati</taxon>
        <taxon>Pseudomonadota</taxon>
        <taxon>Alphaproteobacteria</taxon>
        <taxon>Rhodobacterales</taxon>
        <taxon>Roseobacteraceae</taxon>
        <taxon>Sagittula</taxon>
    </lineage>
</organism>
<keyword evidence="13" id="KW-1185">Reference proteome</keyword>
<keyword evidence="9" id="KW-0406">Ion transport</keyword>
<dbReference type="GO" id="GO:0050897">
    <property type="term" value="F:cobalt ion binding"/>
    <property type="evidence" value="ECO:0007669"/>
    <property type="project" value="TreeGrafter"/>
</dbReference>
<dbReference type="GO" id="GO:0015087">
    <property type="term" value="F:cobalt ion transmembrane transporter activity"/>
    <property type="evidence" value="ECO:0007669"/>
    <property type="project" value="TreeGrafter"/>
</dbReference>
<dbReference type="Proteomes" id="UP000541426">
    <property type="component" value="Unassembled WGS sequence"/>
</dbReference>
<feature type="transmembrane region" description="Helical" evidence="11">
    <location>
        <begin position="271"/>
        <end position="292"/>
    </location>
</feature>
<comment type="caution">
    <text evidence="12">The sequence shown here is derived from an EMBL/GenBank/DDBJ whole genome shotgun (WGS) entry which is preliminary data.</text>
</comment>
<evidence type="ECO:0000256" key="10">
    <source>
        <dbReference type="ARBA" id="ARBA00023136"/>
    </source>
</evidence>
<evidence type="ECO:0000256" key="1">
    <source>
        <dbReference type="ARBA" id="ARBA00004651"/>
    </source>
</evidence>
<dbReference type="RefSeq" id="WP_183966601.1">
    <property type="nucleotide sequence ID" value="NZ_BAABBZ010000010.1"/>
</dbReference>
<sequence>MNDIIPHPDTLLQRAYILNGPDRCQAMSPADAPRVLQSDTLGWVHLSAGHAETPGWIVDNLSYLDESIVDALVTEETRPRVTRVGDGLIVILRGINTIDGEAPEDMVAVRLWIDPNRIISLSRRRVRAVEDIANMIESGQGPEDASEFLRLLSERLNVRIEAFWRDFDDTADALEEQVLDGGNKAMRQQVADLRRQTVVLRRYLQPQRDAVRHLLQSAPDWIQEDDHRQMGEELDALQRLVEDIDAMRDRLALVRDELSGQLSDTLNQNMYLISILSAVFLPLGFLTGLFGINLAGMPGAAHEAAFWIFTASLAVLVAVQIVVFRKLRWI</sequence>
<dbReference type="Gene3D" id="1.20.58.340">
    <property type="entry name" value="Magnesium transport protein CorA, transmembrane region"/>
    <property type="match status" value="2"/>
</dbReference>
<dbReference type="SUPFAM" id="SSF144083">
    <property type="entry name" value="Magnesium transport protein CorA, transmembrane region"/>
    <property type="match status" value="1"/>
</dbReference>
<feature type="transmembrane region" description="Helical" evidence="11">
    <location>
        <begin position="304"/>
        <end position="324"/>
    </location>
</feature>
<reference evidence="12 13" key="1">
    <citation type="submission" date="2020-08" db="EMBL/GenBank/DDBJ databases">
        <title>Genomic Encyclopedia of Type Strains, Phase IV (KMG-IV): sequencing the most valuable type-strain genomes for metagenomic binning, comparative biology and taxonomic classification.</title>
        <authorList>
            <person name="Goeker M."/>
        </authorList>
    </citation>
    <scope>NUCLEOTIDE SEQUENCE [LARGE SCALE GENOMIC DNA]</scope>
    <source>
        <strain evidence="12 13">DSM 102235</strain>
    </source>
</reference>
<evidence type="ECO:0000256" key="8">
    <source>
        <dbReference type="ARBA" id="ARBA00022989"/>
    </source>
</evidence>
<dbReference type="InterPro" id="IPR002523">
    <property type="entry name" value="MgTranspt_CorA/ZnTranspt_ZntB"/>
</dbReference>
<comment type="subcellular location">
    <subcellularLocation>
        <location evidence="1">Cell membrane</location>
        <topology evidence="1">Multi-pass membrane protein</topology>
    </subcellularLocation>
</comment>